<evidence type="ECO:0000313" key="1">
    <source>
        <dbReference type="EMBL" id="APZ82662.1"/>
    </source>
</evidence>
<organism evidence="1 2">
    <name type="scientific">Bacillus phage vB_BsuM-Goe3</name>
    <dbReference type="NCBI Taxonomy" id="1933063"/>
    <lineage>
        <taxon>Viruses</taxon>
        <taxon>Duplodnaviria</taxon>
        <taxon>Heunggongvirae</taxon>
        <taxon>Uroviricota</taxon>
        <taxon>Caudoviricetes</taxon>
        <taxon>Herelleviridae</taxon>
        <taxon>Bastillevirinae</taxon>
        <taxon>Grisebachstrassevirus</taxon>
        <taxon>Grisebachstrassevirus goe3</taxon>
    </lineage>
</organism>
<gene>
    <name evidence="1" type="ORF">Goe3_c20100</name>
</gene>
<sequence>MEKKLEEVKMRDNKKYVLQKDGQPVSYFETPVEAYEAALTLHIQRGWFYSVTEHLLTPFELMKDQFMKAYDTGKNVFGVAVQLPESTDYELIINSMSELYSKLKYYHETYDEELCHRNVDGLKIKHTAVGSSVAAVADKLAKAAQAEGKWH</sequence>
<dbReference type="Proteomes" id="UP000221795">
    <property type="component" value="Segment"/>
</dbReference>
<dbReference type="EMBL" id="KY368640">
    <property type="protein sequence ID" value="APZ82662.1"/>
    <property type="molecule type" value="Genomic_DNA"/>
</dbReference>
<protein>
    <submittedName>
        <fullName evidence="1">Uncharacterized protein</fullName>
    </submittedName>
</protein>
<name>A0A217ERD1_BPGO3</name>
<reference evidence="1" key="1">
    <citation type="journal article" date="2017" name="Viruses">
        <title>Characterization of Bacillus subtilis Viruses vB_BsuM-Goe2 and vB_BsuM-Goe3.</title>
        <authorList>
            <person name="Willms I.M."/>
            <person name="Hoppert M."/>
            <person name="Hertel R."/>
        </authorList>
    </citation>
    <scope>NUCLEOTIDE SEQUENCE [LARGE SCALE GENOMIC DNA]</scope>
</reference>
<proteinExistence type="predicted"/>
<organismHost>
    <name type="scientific">Bacillus subtilis</name>
    <dbReference type="NCBI Taxonomy" id="1423"/>
</organismHost>
<evidence type="ECO:0000313" key="2">
    <source>
        <dbReference type="Proteomes" id="UP000221795"/>
    </source>
</evidence>
<accession>A0A217ERD1</accession>
<keyword evidence="2" id="KW-1185">Reference proteome</keyword>